<accession>A0AB35HQM8</accession>
<gene>
    <name evidence="4" type="ORF">HXW75_08600</name>
</gene>
<dbReference type="AlphaFoldDB" id="A0AB35HQM8"/>
<feature type="coiled-coil region" evidence="1">
    <location>
        <begin position="102"/>
        <end position="136"/>
    </location>
</feature>
<evidence type="ECO:0000256" key="1">
    <source>
        <dbReference type="SAM" id="Coils"/>
    </source>
</evidence>
<keyword evidence="1" id="KW-0175">Coiled coil</keyword>
<proteinExistence type="predicted"/>
<keyword evidence="3" id="KW-0472">Membrane</keyword>
<feature type="coiled-coil region" evidence="1">
    <location>
        <begin position="184"/>
        <end position="211"/>
    </location>
</feature>
<dbReference type="EMBL" id="JACACB010000024">
    <property type="protein sequence ID" value="MCO8298531.1"/>
    <property type="molecule type" value="Genomic_DNA"/>
</dbReference>
<reference evidence="4" key="1">
    <citation type="submission" date="2020-06" db="EMBL/GenBank/DDBJ databases">
        <authorList>
            <person name="Link T."/>
            <person name="Ehrmann M."/>
        </authorList>
    </citation>
    <scope>NUCLEOTIDE SEQUENCE</scope>
    <source>
        <strain evidence="4">TMW 2.2257</strain>
    </source>
</reference>
<name>A0AB35HQM8_TETHA</name>
<evidence type="ECO:0000313" key="4">
    <source>
        <dbReference type="EMBL" id="MCO8298531.1"/>
    </source>
</evidence>
<evidence type="ECO:0000256" key="3">
    <source>
        <dbReference type="SAM" id="Phobius"/>
    </source>
</evidence>
<comment type="caution">
    <text evidence="4">The sequence shown here is derived from an EMBL/GenBank/DDBJ whole genome shotgun (WGS) entry which is preliminary data.</text>
</comment>
<evidence type="ECO:0000313" key="5">
    <source>
        <dbReference type="Proteomes" id="UP001057280"/>
    </source>
</evidence>
<feature type="transmembrane region" description="Helical" evidence="3">
    <location>
        <begin position="12"/>
        <end position="30"/>
    </location>
</feature>
<evidence type="ECO:0008006" key="6">
    <source>
        <dbReference type="Google" id="ProtNLM"/>
    </source>
</evidence>
<dbReference type="Proteomes" id="UP001057280">
    <property type="component" value="Unassembled WGS sequence"/>
</dbReference>
<sequence>MSKKPNVKLAGVMLAAILAIGICVVGYRLANNRQYQERVAYASSTATSQKGKMQELKKKLTGLYVGDEQELIKENVSQEDVRQISSEVHEINTTAEDFQIEENAVPEQVQELDQEKQELNEELADISDKLQVQEQTDNLFTEDVVSWQSFEDEMIIKEKLKKEAVSDINETLSFFDEGAWVDLVKDYTASASEQLDERNEIQNQLNEYEEEPESFTYENNLSLEEQINQISSDDIRSSLEDRLDAIAEEAEISTETPASTEEEYAPESEEPAYTEEIPEYSEAPTIETEKNIYQ</sequence>
<protein>
    <recommendedName>
        <fullName evidence="6">MapZ extracellular domain-containing protein</fullName>
    </recommendedName>
</protein>
<evidence type="ECO:0000256" key="2">
    <source>
        <dbReference type="SAM" id="MobiDB-lite"/>
    </source>
</evidence>
<dbReference type="RefSeq" id="WP_253210211.1">
    <property type="nucleotide sequence ID" value="NZ_JACACB010000024.1"/>
</dbReference>
<keyword evidence="3" id="KW-1133">Transmembrane helix</keyword>
<organism evidence="4 5">
    <name type="scientific">Tetragenococcus halophilus</name>
    <name type="common">Pediococcus halophilus</name>
    <dbReference type="NCBI Taxonomy" id="51669"/>
    <lineage>
        <taxon>Bacteria</taxon>
        <taxon>Bacillati</taxon>
        <taxon>Bacillota</taxon>
        <taxon>Bacilli</taxon>
        <taxon>Lactobacillales</taxon>
        <taxon>Enterococcaceae</taxon>
        <taxon>Tetragenococcus</taxon>
    </lineage>
</organism>
<keyword evidence="3" id="KW-0812">Transmembrane</keyword>
<reference evidence="4" key="2">
    <citation type="journal article" date="2021" name="BMC Microbiol.">
        <title>The diversity among the species Tetragenococcus halophilus including new isolates from a lupine seed fermentation.</title>
        <authorList>
            <person name="Link T."/>
            <person name="Vogel R.F."/>
            <person name="Ehrmann M.A."/>
        </authorList>
    </citation>
    <scope>NUCLEOTIDE SEQUENCE</scope>
    <source>
        <strain evidence="4">TMW 2.2257</strain>
    </source>
</reference>
<feature type="region of interest" description="Disordered" evidence="2">
    <location>
        <begin position="244"/>
        <end position="294"/>
    </location>
</feature>
<feature type="compositionally biased region" description="Acidic residues" evidence="2">
    <location>
        <begin position="260"/>
        <end position="279"/>
    </location>
</feature>